<comment type="caution">
    <text evidence="1">The sequence shown here is derived from an EMBL/GenBank/DDBJ whole genome shotgun (WGS) entry which is preliminary data.</text>
</comment>
<reference evidence="1 2" key="1">
    <citation type="journal article" date="2016" name="Nat. Commun.">
        <title>Thousands of microbial genomes shed light on interconnected biogeochemical processes in an aquifer system.</title>
        <authorList>
            <person name="Anantharaman K."/>
            <person name="Brown C.T."/>
            <person name="Hug L.A."/>
            <person name="Sharon I."/>
            <person name="Castelle C.J."/>
            <person name="Probst A.J."/>
            <person name="Thomas B.C."/>
            <person name="Singh A."/>
            <person name="Wilkins M.J."/>
            <person name="Karaoz U."/>
            <person name="Brodie E.L."/>
            <person name="Williams K.H."/>
            <person name="Hubbard S.S."/>
            <person name="Banfield J.F."/>
        </authorList>
    </citation>
    <scope>NUCLEOTIDE SEQUENCE [LARGE SCALE GENOMIC DNA]</scope>
</reference>
<dbReference type="EMBL" id="MGKO01000004">
    <property type="protein sequence ID" value="OGN27980.1"/>
    <property type="molecule type" value="Genomic_DNA"/>
</dbReference>
<gene>
    <name evidence="1" type="ORF">A2941_03055</name>
</gene>
<protein>
    <submittedName>
        <fullName evidence="1">Uncharacterized protein</fullName>
    </submittedName>
</protein>
<dbReference type="Proteomes" id="UP000178444">
    <property type="component" value="Unassembled WGS sequence"/>
</dbReference>
<organism evidence="1 2">
    <name type="scientific">Candidatus Yanofskybacteria bacterium RIFCSPLOWO2_01_FULL_49_17</name>
    <dbReference type="NCBI Taxonomy" id="1802700"/>
    <lineage>
        <taxon>Bacteria</taxon>
        <taxon>Candidatus Yanofskyibacteriota</taxon>
    </lineage>
</organism>
<sequence length="76" mass="9040">MDFCRRIIFQEASRNSWGYGFKERAELRRYCLSLSRADAQKYTMGSCHIKFRTRGHKLLESNSKLCYPVMIDGQRQ</sequence>
<evidence type="ECO:0000313" key="2">
    <source>
        <dbReference type="Proteomes" id="UP000178444"/>
    </source>
</evidence>
<proteinExistence type="predicted"/>
<dbReference type="AlphaFoldDB" id="A0A1F8GSL4"/>
<name>A0A1F8GSL4_9BACT</name>
<accession>A0A1F8GSL4</accession>
<evidence type="ECO:0000313" key="1">
    <source>
        <dbReference type="EMBL" id="OGN27980.1"/>
    </source>
</evidence>